<protein>
    <recommendedName>
        <fullName evidence="5">Nucleolar complex-associated protein 3</fullName>
    </recommendedName>
</protein>
<dbReference type="Proteomes" id="UP000789739">
    <property type="component" value="Unassembled WGS sequence"/>
</dbReference>
<evidence type="ECO:0000256" key="2">
    <source>
        <dbReference type="ARBA" id="ARBA00007797"/>
    </source>
</evidence>
<evidence type="ECO:0000313" key="11">
    <source>
        <dbReference type="Proteomes" id="UP000789739"/>
    </source>
</evidence>
<evidence type="ECO:0000256" key="7">
    <source>
        <dbReference type="SAM" id="MobiDB-lite"/>
    </source>
</evidence>
<evidence type="ECO:0000313" key="10">
    <source>
        <dbReference type="EMBL" id="CAG8464170.1"/>
    </source>
</evidence>
<dbReference type="InterPro" id="IPR005612">
    <property type="entry name" value="CCAAT-binding_factor"/>
</dbReference>
<comment type="function">
    <text evidence="5">Required for synthesis of 60S ribosomal subunits and the transport of pre-ribosomes from the nucleoplasm to the cytoplasm.</text>
</comment>
<feature type="domain" description="CCAAT-binding factor" evidence="8">
    <location>
        <begin position="597"/>
        <end position="772"/>
    </location>
</feature>
<keyword evidence="11" id="KW-1185">Reference proteome</keyword>
<feature type="compositionally biased region" description="Basic residues" evidence="7">
    <location>
        <begin position="47"/>
        <end position="57"/>
    </location>
</feature>
<reference evidence="10" key="1">
    <citation type="submission" date="2021-06" db="EMBL/GenBank/DDBJ databases">
        <authorList>
            <person name="Kallberg Y."/>
            <person name="Tangrot J."/>
            <person name="Rosling A."/>
        </authorList>
    </citation>
    <scope>NUCLEOTIDE SEQUENCE</scope>
    <source>
        <strain evidence="10">BR232B</strain>
    </source>
</reference>
<feature type="region of interest" description="Disordered" evidence="7">
    <location>
        <begin position="43"/>
        <end position="75"/>
    </location>
</feature>
<feature type="domain" description="Nucleolar complex-associated protein 3 N-terminal" evidence="9">
    <location>
        <begin position="251"/>
        <end position="342"/>
    </location>
</feature>
<evidence type="ECO:0000256" key="6">
    <source>
        <dbReference type="SAM" id="Coils"/>
    </source>
</evidence>
<dbReference type="InterPro" id="IPR016903">
    <property type="entry name" value="Nucleolar_cplx-assoc_3"/>
</dbReference>
<evidence type="ECO:0000256" key="1">
    <source>
        <dbReference type="ARBA" id="ARBA00004604"/>
    </source>
</evidence>
<proteinExistence type="inferred from homology"/>
<comment type="subcellular location">
    <subcellularLocation>
        <location evidence="1 5">Nucleus</location>
        <location evidence="1 5">Nucleolus</location>
    </subcellularLocation>
</comment>
<organism evidence="10 11">
    <name type="scientific">Paraglomus brasilianum</name>
    <dbReference type="NCBI Taxonomy" id="144538"/>
    <lineage>
        <taxon>Eukaryota</taxon>
        <taxon>Fungi</taxon>
        <taxon>Fungi incertae sedis</taxon>
        <taxon>Mucoromycota</taxon>
        <taxon>Glomeromycotina</taxon>
        <taxon>Glomeromycetes</taxon>
        <taxon>Paraglomerales</taxon>
        <taxon>Paraglomeraceae</taxon>
        <taxon>Paraglomus</taxon>
    </lineage>
</organism>
<dbReference type="Pfam" id="PF07540">
    <property type="entry name" value="NOC3p"/>
    <property type="match status" value="1"/>
</dbReference>
<dbReference type="PIRSF" id="PIRSF028977">
    <property type="entry name" value="Nucleolar_complex_p3"/>
    <property type="match status" value="1"/>
</dbReference>
<evidence type="ECO:0000259" key="8">
    <source>
        <dbReference type="Pfam" id="PF03914"/>
    </source>
</evidence>
<dbReference type="GO" id="GO:0006270">
    <property type="term" value="P:DNA replication initiation"/>
    <property type="evidence" value="ECO:0007669"/>
    <property type="project" value="TreeGrafter"/>
</dbReference>
<evidence type="ECO:0000256" key="4">
    <source>
        <dbReference type="ARBA" id="ARBA00023242"/>
    </source>
</evidence>
<keyword evidence="5" id="KW-0690">Ribosome biogenesis</keyword>
<dbReference type="GO" id="GO:0005730">
    <property type="term" value="C:nucleolus"/>
    <property type="evidence" value="ECO:0007669"/>
    <property type="project" value="UniProtKB-SubCell"/>
</dbReference>
<feature type="coiled-coil region" evidence="6">
    <location>
        <begin position="483"/>
        <end position="517"/>
    </location>
</feature>
<dbReference type="PANTHER" id="PTHR14428:SF5">
    <property type="entry name" value="NUCLEOLAR COMPLEX PROTEIN 3 HOMOLOG"/>
    <property type="match status" value="1"/>
</dbReference>
<dbReference type="PANTHER" id="PTHR14428">
    <property type="entry name" value="NUCLEOLAR COMPLEX PROTEIN 3"/>
    <property type="match status" value="1"/>
</dbReference>
<dbReference type="Pfam" id="PF03914">
    <property type="entry name" value="CBF"/>
    <property type="match status" value="1"/>
</dbReference>
<dbReference type="AlphaFoldDB" id="A0A9N8VTV6"/>
<dbReference type="EMBL" id="CAJVPI010000040">
    <property type="protein sequence ID" value="CAG8464170.1"/>
    <property type="molecule type" value="Genomic_DNA"/>
</dbReference>
<gene>
    <name evidence="10" type="ORF">PBRASI_LOCUS745</name>
</gene>
<dbReference type="InterPro" id="IPR011501">
    <property type="entry name" value="Noc3_N"/>
</dbReference>
<evidence type="ECO:0000259" key="9">
    <source>
        <dbReference type="Pfam" id="PF07540"/>
    </source>
</evidence>
<keyword evidence="4" id="KW-0539">Nucleus</keyword>
<dbReference type="OrthoDB" id="10263597at2759"/>
<evidence type="ECO:0000256" key="5">
    <source>
        <dbReference type="PIRNR" id="PIRNR028977"/>
    </source>
</evidence>
<accession>A0A9N8VTV6</accession>
<sequence length="785" mass="89798">MSETERRSDGKTDHICTKLFREGQEKEYSLEEETILTLPSFFNRNMPKNKSKKHGSSKVKPLAARTSKIKRKMRAKSLSRIPNILPIVEGVEETEVGEDDIGFFKEHRQFAGFLNTFNAIALHKNPAKETNLPMIRSTHGDNRPNDTSEDEDYEMRQVFVNHSDEEQEYEKVPREMGKSWTKENEKLPIKLPDGKIQIVAADEENVDRNELRSQGLEDASTIDDKVGKLSIEPIVKEIPKSKLSKEQYVIQKKEELAEISQAIIADPEKNIVRLKKLREIANDKNLTVKKMSIRVQLAIYKDIIPGYRIRKLTEKEKATRVTNEVKKLRHYEESLLVNYQAYLQLLNNEVKASTTNKHNAKEDVSCAFVAVQCMCDLLTSVTHFNFRLNLMTAVITRMSTSKINEMFSICQKAIINVFQNDESGESSLDAVRLLSKMIKSREYAVHPEVLNTFLHLRLKDELSAAKDDSNDVARNKKKRKGDKVHLSRKMRKLAKERKLIEKEMKEADAIVDKEEKEKTQTETLKLVFATYFRILKRANTSPLLLPVLEGLAKFAHLINVDFFSDLLNVLRKIVTETSGEVTDDDDDVPINDTRRTLLCIITAFQLLSGQGEALNIDLKDFYTSFYTVLFPLALNPNIETRDDMSVVNSQKNKSAHATGTDTELEMLMKGLDFMFFKRRQIPLDRSAAFLKRLSTSCLNWPSETVLLCLNTIQKLIQKQQRLDALLDSDDLSSNGVYLPELDDPELCNPFATNLWELCLLENHYDPKVRSAATALANFAPRSENG</sequence>
<comment type="caution">
    <text evidence="10">The sequence shown here is derived from an EMBL/GenBank/DDBJ whole genome shotgun (WGS) entry which is preliminary data.</text>
</comment>
<keyword evidence="3 6" id="KW-0175">Coiled coil</keyword>
<evidence type="ECO:0000256" key="3">
    <source>
        <dbReference type="ARBA" id="ARBA00023054"/>
    </source>
</evidence>
<name>A0A9N8VTV6_9GLOM</name>
<comment type="similarity">
    <text evidence="2 5">Belongs to the CBF/MAK21 family.</text>
</comment>
<dbReference type="GO" id="GO:0003682">
    <property type="term" value="F:chromatin binding"/>
    <property type="evidence" value="ECO:0007669"/>
    <property type="project" value="TreeGrafter"/>
</dbReference>
<dbReference type="GO" id="GO:0042254">
    <property type="term" value="P:ribosome biogenesis"/>
    <property type="evidence" value="ECO:0007669"/>
    <property type="project" value="UniProtKB-KW"/>
</dbReference>